<dbReference type="GeneID" id="79935533"/>
<dbReference type="InterPro" id="IPR052519">
    <property type="entry name" value="Euk-type_GlcNAc_Kinase"/>
</dbReference>
<dbReference type="PANTHER" id="PTHR43190:SF3">
    <property type="entry name" value="N-ACETYL-D-GLUCOSAMINE KINASE"/>
    <property type="match status" value="1"/>
</dbReference>
<accession>A0A927L550</accession>
<dbReference type="InterPro" id="IPR043129">
    <property type="entry name" value="ATPase_NBD"/>
</dbReference>
<dbReference type="SUPFAM" id="SSF53067">
    <property type="entry name" value="Actin-like ATPase domain"/>
    <property type="match status" value="2"/>
</dbReference>
<dbReference type="Pfam" id="PF01869">
    <property type="entry name" value="BcrAD_BadFG"/>
    <property type="match status" value="1"/>
</dbReference>
<organism evidence="2 3">
    <name type="scientific">Streptomyces caniscabiei</name>
    <dbReference type="NCBI Taxonomy" id="2746961"/>
    <lineage>
        <taxon>Bacteria</taxon>
        <taxon>Bacillati</taxon>
        <taxon>Actinomycetota</taxon>
        <taxon>Actinomycetes</taxon>
        <taxon>Kitasatosporales</taxon>
        <taxon>Streptomycetaceae</taxon>
        <taxon>Streptomyces</taxon>
    </lineage>
</organism>
<sequence length="349" mass="34662">MNSDLNQASPGATGLPAYVVGIDAGGTRTRAVLAELDGGRVRGEGSAGPGNALTVPGPLLADHLAEAVARAVPEGLRGRVVAVAGGFAGAGHRAQGAEEPGRLRAGAALSAALDRLGVTAASVGVHSDIETTFAAAPGHPADGLVLVAGTGAVAARIAGRVPAATSGGDGWLLGDDGGGFWIGRAAVRAALRAADGRGAPTALVRAVGRDLGLPEEVLPAEGYGTTGAAEWSAERRTAYRARLLPAVMDRSPVRLADHAPGVVRTAEERDAVAARILREAARRLAETVAALTPRPGEPLVATGGLLAPDGPLLPPLTERLVPLGLTVTPVADGSPGAVALARLAHAPDA</sequence>
<evidence type="ECO:0000313" key="3">
    <source>
        <dbReference type="Proteomes" id="UP000661025"/>
    </source>
</evidence>
<dbReference type="InterPro" id="IPR002731">
    <property type="entry name" value="ATPase_BadF"/>
</dbReference>
<evidence type="ECO:0000259" key="1">
    <source>
        <dbReference type="Pfam" id="PF01869"/>
    </source>
</evidence>
<gene>
    <name evidence="2" type="ORF">IHE70_24135</name>
</gene>
<dbReference type="PANTHER" id="PTHR43190">
    <property type="entry name" value="N-ACETYL-D-GLUCOSAMINE KINASE"/>
    <property type="match status" value="1"/>
</dbReference>
<name>A0A927L550_9ACTN</name>
<feature type="domain" description="ATPase BadF/BadG/BcrA/BcrD type" evidence="1">
    <location>
        <begin position="20"/>
        <end position="306"/>
    </location>
</feature>
<dbReference type="AlphaFoldDB" id="A0A927L550"/>
<dbReference type="RefSeq" id="WP_192362884.1">
    <property type="nucleotide sequence ID" value="NZ_CP119182.1"/>
</dbReference>
<comment type="caution">
    <text evidence="2">The sequence shown here is derived from an EMBL/GenBank/DDBJ whole genome shotgun (WGS) entry which is preliminary data.</text>
</comment>
<reference evidence="2" key="1">
    <citation type="submission" date="2020-09" db="EMBL/GenBank/DDBJ databases">
        <title>Streptomyces canutascabiei sp. nov., which causes potato common scab and is distributed across the world.</title>
        <authorList>
            <person name="Nguyen H.P."/>
            <person name="Weisberg A.J."/>
            <person name="Chang J.H."/>
            <person name="Clarke C.R."/>
        </authorList>
    </citation>
    <scope>NUCLEOTIDE SEQUENCE</scope>
    <source>
        <strain evidence="2">ID-01-6.2a</strain>
    </source>
</reference>
<dbReference type="Proteomes" id="UP000661025">
    <property type="component" value="Unassembled WGS sequence"/>
</dbReference>
<protein>
    <submittedName>
        <fullName evidence="2">ATPase</fullName>
    </submittedName>
</protein>
<proteinExistence type="predicted"/>
<dbReference type="EMBL" id="JACYXT010000010">
    <property type="protein sequence ID" value="MBD9726256.1"/>
    <property type="molecule type" value="Genomic_DNA"/>
</dbReference>
<evidence type="ECO:0000313" key="2">
    <source>
        <dbReference type="EMBL" id="MBD9726256.1"/>
    </source>
</evidence>
<dbReference type="Gene3D" id="3.30.420.40">
    <property type="match status" value="2"/>
</dbReference>